<accession>A0A1P8JWC1</accession>
<sequence length="161" mass="17227">MQLFKTLVLTAGLGFALAASAQWQWVDKDGNKVFSDRAPPSDIPDKNILRRPGGNRPAPPPVAVDAAATPAAPQAKGTDPALEEKKKLAEEAEAAKKKAEEARIAAARAENCTRSRQAKASFDSGLRIARTNAQGEREILDDAARAAETKRLQEIIAADCR</sequence>
<dbReference type="OrthoDB" id="9181422at2"/>
<feature type="signal peptide" evidence="2">
    <location>
        <begin position="1"/>
        <end position="21"/>
    </location>
</feature>
<dbReference type="KEGG" id="rhy:RD110_13400"/>
<keyword evidence="2" id="KW-0732">Signal</keyword>
<evidence type="ECO:0000313" key="4">
    <source>
        <dbReference type="EMBL" id="APW38066.1"/>
    </source>
</evidence>
<feature type="compositionally biased region" description="Basic and acidic residues" evidence="1">
    <location>
        <begin position="82"/>
        <end position="99"/>
    </location>
</feature>
<reference evidence="4 5" key="1">
    <citation type="submission" date="2017-01" db="EMBL/GenBank/DDBJ databases">
        <authorList>
            <person name="Mah S.A."/>
            <person name="Swanson W.J."/>
            <person name="Moy G.W."/>
            <person name="Vacquier V.D."/>
        </authorList>
    </citation>
    <scope>NUCLEOTIDE SEQUENCE [LARGE SCALE GENOMIC DNA]</scope>
    <source>
        <strain evidence="4 5">DCY110</strain>
    </source>
</reference>
<evidence type="ECO:0000259" key="3">
    <source>
        <dbReference type="Pfam" id="PF13511"/>
    </source>
</evidence>
<evidence type="ECO:0000256" key="1">
    <source>
        <dbReference type="SAM" id="MobiDB-lite"/>
    </source>
</evidence>
<dbReference type="EMBL" id="CP019236">
    <property type="protein sequence ID" value="APW38066.1"/>
    <property type="molecule type" value="Genomic_DNA"/>
</dbReference>
<dbReference type="InterPro" id="IPR025392">
    <property type="entry name" value="DUF4124"/>
</dbReference>
<dbReference type="RefSeq" id="WP_076199945.1">
    <property type="nucleotide sequence ID" value="NZ_CP019236.1"/>
</dbReference>
<gene>
    <name evidence="4" type="ORF">RD110_13400</name>
</gene>
<dbReference type="Proteomes" id="UP000186609">
    <property type="component" value="Chromosome"/>
</dbReference>
<feature type="domain" description="DUF4124" evidence="3">
    <location>
        <begin position="13"/>
        <end position="61"/>
    </location>
</feature>
<proteinExistence type="predicted"/>
<keyword evidence="5" id="KW-1185">Reference proteome</keyword>
<feature type="region of interest" description="Disordered" evidence="1">
    <location>
        <begin position="32"/>
        <end position="99"/>
    </location>
</feature>
<evidence type="ECO:0000256" key="2">
    <source>
        <dbReference type="SAM" id="SignalP"/>
    </source>
</evidence>
<protein>
    <submittedName>
        <fullName evidence="4">DUF4124 domain-containing protein</fullName>
    </submittedName>
</protein>
<feature type="compositionally biased region" description="Low complexity" evidence="1">
    <location>
        <begin position="63"/>
        <end position="75"/>
    </location>
</feature>
<name>A0A1P8JWC1_9BURK</name>
<organism evidence="4 5">
    <name type="scientific">Rhodoferax koreensis</name>
    <dbReference type="NCBI Taxonomy" id="1842727"/>
    <lineage>
        <taxon>Bacteria</taxon>
        <taxon>Pseudomonadati</taxon>
        <taxon>Pseudomonadota</taxon>
        <taxon>Betaproteobacteria</taxon>
        <taxon>Burkholderiales</taxon>
        <taxon>Comamonadaceae</taxon>
        <taxon>Rhodoferax</taxon>
    </lineage>
</organism>
<evidence type="ECO:0000313" key="5">
    <source>
        <dbReference type="Proteomes" id="UP000186609"/>
    </source>
</evidence>
<dbReference type="STRING" id="1842727.RD110_13400"/>
<feature type="chain" id="PRO_5013111695" evidence="2">
    <location>
        <begin position="22"/>
        <end position="161"/>
    </location>
</feature>
<dbReference type="Pfam" id="PF13511">
    <property type="entry name" value="DUF4124"/>
    <property type="match status" value="1"/>
</dbReference>
<dbReference type="AlphaFoldDB" id="A0A1P8JWC1"/>